<evidence type="ECO:0000256" key="1">
    <source>
        <dbReference type="SAM" id="Phobius"/>
    </source>
</evidence>
<dbReference type="KEGG" id="osu:NT6N_29980"/>
<sequence length="308" mass="34586">MKSLLAALLIPLTPACIWIDGTTIDGGHVSVGSHGPAYELRESIDSVPSEVLLRYALENKETKIEDDSELEAVADLLEGKTAKAIESLTKLEKETPAPSRYSLAANLGTAYELHGDNRNALKWIKEGIKRNPDAHHGTEWLHQLILETKIELEKNPDYLQGRQVVALPDVIDENTRVTIGDMARPIDQIGDAIFYQLKERLVFVKPTDPVVASLLYSFARITAHTNTVEGGLELLELTREYGFSDLASIEALEKKYERIIFIRKLKKYGIITAGVVAFVLLVVWMYRKKYLFLTQKSYAKHLNQRSAP</sequence>
<protein>
    <recommendedName>
        <fullName evidence="3">Tetratricopeptide repeat protein</fullName>
    </recommendedName>
</protein>
<dbReference type="Gene3D" id="1.25.40.10">
    <property type="entry name" value="Tetratricopeptide repeat domain"/>
    <property type="match status" value="1"/>
</dbReference>
<evidence type="ECO:0000313" key="2">
    <source>
        <dbReference type="EMBL" id="BDS07958.1"/>
    </source>
</evidence>
<dbReference type="EMBL" id="AP026866">
    <property type="protein sequence ID" value="BDS07958.1"/>
    <property type="molecule type" value="Genomic_DNA"/>
</dbReference>
<organism evidence="2">
    <name type="scientific">Oceaniferula spumae</name>
    <dbReference type="NCBI Taxonomy" id="2979115"/>
    <lineage>
        <taxon>Bacteria</taxon>
        <taxon>Pseudomonadati</taxon>
        <taxon>Verrucomicrobiota</taxon>
        <taxon>Verrucomicrobiia</taxon>
        <taxon>Verrucomicrobiales</taxon>
        <taxon>Verrucomicrobiaceae</taxon>
        <taxon>Oceaniferula</taxon>
    </lineage>
</organism>
<reference evidence="2" key="1">
    <citation type="submission" date="2024-07" db="EMBL/GenBank/DDBJ databases">
        <title>Complete genome sequence of Verrucomicrobiaceae bacterium NT6N.</title>
        <authorList>
            <person name="Huang C."/>
            <person name="Takami H."/>
            <person name="Hamasaki K."/>
        </authorList>
    </citation>
    <scope>NUCLEOTIDE SEQUENCE</scope>
    <source>
        <strain evidence="2">NT6N</strain>
    </source>
</reference>
<evidence type="ECO:0008006" key="3">
    <source>
        <dbReference type="Google" id="ProtNLM"/>
    </source>
</evidence>
<keyword evidence="1" id="KW-0812">Transmembrane</keyword>
<feature type="transmembrane region" description="Helical" evidence="1">
    <location>
        <begin position="268"/>
        <end position="286"/>
    </location>
</feature>
<proteinExistence type="predicted"/>
<dbReference type="SUPFAM" id="SSF48452">
    <property type="entry name" value="TPR-like"/>
    <property type="match status" value="1"/>
</dbReference>
<dbReference type="AlphaFoldDB" id="A0AAT9FPP5"/>
<keyword evidence="1" id="KW-1133">Transmembrane helix</keyword>
<dbReference type="InterPro" id="IPR011990">
    <property type="entry name" value="TPR-like_helical_dom_sf"/>
</dbReference>
<gene>
    <name evidence="2" type="ORF">NT6N_29980</name>
</gene>
<name>A0AAT9FPP5_9BACT</name>
<accession>A0AAT9FPP5</accession>
<keyword evidence="1" id="KW-0472">Membrane</keyword>